<organism evidence="1 2">
    <name type="scientific">Allorhodopirellula heiligendammensis</name>
    <dbReference type="NCBI Taxonomy" id="2714739"/>
    <lineage>
        <taxon>Bacteria</taxon>
        <taxon>Pseudomonadati</taxon>
        <taxon>Planctomycetota</taxon>
        <taxon>Planctomycetia</taxon>
        <taxon>Pirellulales</taxon>
        <taxon>Pirellulaceae</taxon>
        <taxon>Allorhodopirellula</taxon>
    </lineage>
</organism>
<reference evidence="1 2" key="1">
    <citation type="journal article" date="2020" name="Antonie Van Leeuwenhoek">
        <title>Rhodopirellula heiligendammensis sp. nov., Rhodopirellula pilleata sp. nov., and Rhodopirellula solitaria sp. nov. isolated from natural or artificial marine surfaces in Northern Germany and California, USA, and emended description of the genus Rhodopirellula.</title>
        <authorList>
            <person name="Kallscheuer N."/>
            <person name="Wiegand S."/>
            <person name="Jogler M."/>
            <person name="Boedeker C."/>
            <person name="Peeters S.H."/>
            <person name="Rast P."/>
            <person name="Heuer A."/>
            <person name="Jetten M.S.M."/>
            <person name="Rohde M."/>
            <person name="Jogler C."/>
        </authorList>
    </citation>
    <scope>NUCLEOTIDE SEQUENCE [LARGE SCALE GENOMIC DNA]</scope>
    <source>
        <strain evidence="1 2">Poly21</strain>
    </source>
</reference>
<proteinExistence type="predicted"/>
<accession>A0A5C6B4H0</accession>
<protein>
    <submittedName>
        <fullName evidence="1">Uncharacterized protein</fullName>
    </submittedName>
</protein>
<dbReference type="EMBL" id="SJPU01000019">
    <property type="protein sequence ID" value="TWU05384.1"/>
    <property type="molecule type" value="Genomic_DNA"/>
</dbReference>
<sequence>MFLGLSTRPADGQRYLTETMAVHTPLLVSFVIATLCGCSGTVDRSIASYDLVGDVPRHWSLTVDAAIDTSTAYCSRNGIDLSRYQIPSVSCDTLDGDRFWAILYQGVTPMPGNYIMLLLNDDTLEIEYVAGE</sequence>
<evidence type="ECO:0000313" key="1">
    <source>
        <dbReference type="EMBL" id="TWU05384.1"/>
    </source>
</evidence>
<comment type="caution">
    <text evidence="1">The sequence shown here is derived from an EMBL/GenBank/DDBJ whole genome shotgun (WGS) entry which is preliminary data.</text>
</comment>
<evidence type="ECO:0000313" key="2">
    <source>
        <dbReference type="Proteomes" id="UP000319908"/>
    </source>
</evidence>
<dbReference type="AlphaFoldDB" id="A0A5C6B4H0"/>
<gene>
    <name evidence="1" type="ORF">Poly21_57130</name>
</gene>
<dbReference type="Proteomes" id="UP000319908">
    <property type="component" value="Unassembled WGS sequence"/>
</dbReference>
<name>A0A5C6B4H0_9BACT</name>
<keyword evidence="2" id="KW-1185">Reference proteome</keyword>